<dbReference type="AlphaFoldDB" id="A0A1E3PPH4"/>
<keyword evidence="2" id="KW-1185">Reference proteome</keyword>
<reference evidence="1 2" key="1">
    <citation type="journal article" date="2016" name="Proc. Natl. Acad. Sci. U.S.A.">
        <title>Comparative genomics of biotechnologically important yeasts.</title>
        <authorList>
            <person name="Riley R."/>
            <person name="Haridas S."/>
            <person name="Wolfe K.H."/>
            <person name="Lopes M.R."/>
            <person name="Hittinger C.T."/>
            <person name="Goeker M."/>
            <person name="Salamov A.A."/>
            <person name="Wisecaver J.H."/>
            <person name="Long T.M."/>
            <person name="Calvey C.H."/>
            <person name="Aerts A.L."/>
            <person name="Barry K.W."/>
            <person name="Choi C."/>
            <person name="Clum A."/>
            <person name="Coughlan A.Y."/>
            <person name="Deshpande S."/>
            <person name="Douglass A.P."/>
            <person name="Hanson S.J."/>
            <person name="Klenk H.-P."/>
            <person name="LaButti K.M."/>
            <person name="Lapidus A."/>
            <person name="Lindquist E.A."/>
            <person name="Lipzen A.M."/>
            <person name="Meier-Kolthoff J.P."/>
            <person name="Ohm R.A."/>
            <person name="Otillar R.P."/>
            <person name="Pangilinan J.L."/>
            <person name="Peng Y."/>
            <person name="Rokas A."/>
            <person name="Rosa C.A."/>
            <person name="Scheuner C."/>
            <person name="Sibirny A.A."/>
            <person name="Slot J.C."/>
            <person name="Stielow J.B."/>
            <person name="Sun H."/>
            <person name="Kurtzman C.P."/>
            <person name="Blackwell M."/>
            <person name="Grigoriev I.V."/>
            <person name="Jeffries T.W."/>
        </authorList>
    </citation>
    <scope>NUCLEOTIDE SEQUENCE [LARGE SCALE GENOMIC DNA]</scope>
    <source>
        <strain evidence="1 2">DSM 6958</strain>
    </source>
</reference>
<name>A0A1E3PPH4_9ASCO</name>
<sequence>MECGLTLHGWLVACGLWLEEINTLKVYSYLNSAITIAEFYKALVSVLFDKIVVYLSQLPCRLAVRL</sequence>
<dbReference type="Proteomes" id="UP000095009">
    <property type="component" value="Unassembled WGS sequence"/>
</dbReference>
<dbReference type="EMBL" id="KV454408">
    <property type="protein sequence ID" value="ODQ66747.1"/>
    <property type="molecule type" value="Genomic_DNA"/>
</dbReference>
<evidence type="ECO:0000313" key="2">
    <source>
        <dbReference type="Proteomes" id="UP000095009"/>
    </source>
</evidence>
<protein>
    <submittedName>
        <fullName evidence="1">Uncharacterized protein</fullName>
    </submittedName>
</protein>
<evidence type="ECO:0000313" key="1">
    <source>
        <dbReference type="EMBL" id="ODQ66747.1"/>
    </source>
</evidence>
<proteinExistence type="predicted"/>
<gene>
    <name evidence="1" type="ORF">NADFUDRAFT_46127</name>
</gene>
<organism evidence="1 2">
    <name type="scientific">Nadsonia fulvescens var. elongata DSM 6958</name>
    <dbReference type="NCBI Taxonomy" id="857566"/>
    <lineage>
        <taxon>Eukaryota</taxon>
        <taxon>Fungi</taxon>
        <taxon>Dikarya</taxon>
        <taxon>Ascomycota</taxon>
        <taxon>Saccharomycotina</taxon>
        <taxon>Dipodascomycetes</taxon>
        <taxon>Dipodascales</taxon>
        <taxon>Dipodascales incertae sedis</taxon>
        <taxon>Nadsonia</taxon>
    </lineage>
</organism>
<accession>A0A1E3PPH4</accession>